<proteinExistence type="predicted"/>
<dbReference type="InterPro" id="IPR011009">
    <property type="entry name" value="Kinase-like_dom_sf"/>
</dbReference>
<comment type="caution">
    <text evidence="2">The sequence shown here is derived from an EMBL/GenBank/DDBJ whole genome shotgun (WGS) entry which is preliminary data.</text>
</comment>
<dbReference type="EMBL" id="JBHTNF010000001">
    <property type="protein sequence ID" value="MFD1326982.1"/>
    <property type="molecule type" value="Genomic_DNA"/>
</dbReference>
<dbReference type="RefSeq" id="WP_374837286.1">
    <property type="nucleotide sequence ID" value="NZ_JBHEEW010000004.1"/>
</dbReference>
<dbReference type="Gene3D" id="3.90.1200.10">
    <property type="match status" value="1"/>
</dbReference>
<dbReference type="SUPFAM" id="SSF56112">
    <property type="entry name" value="Protein kinase-like (PK-like)"/>
    <property type="match status" value="1"/>
</dbReference>
<dbReference type="Proteomes" id="UP001597173">
    <property type="component" value="Unassembled WGS sequence"/>
</dbReference>
<dbReference type="Pfam" id="PF01636">
    <property type="entry name" value="APH"/>
    <property type="match status" value="1"/>
</dbReference>
<gene>
    <name evidence="2" type="ORF">ACFQ33_03625</name>
</gene>
<feature type="domain" description="Aminoglycoside phosphotransferase" evidence="1">
    <location>
        <begin position="32"/>
        <end position="227"/>
    </location>
</feature>
<name>A0ABW3YQW1_MYCRA</name>
<evidence type="ECO:0000259" key="1">
    <source>
        <dbReference type="Pfam" id="PF01636"/>
    </source>
</evidence>
<evidence type="ECO:0000313" key="2">
    <source>
        <dbReference type="EMBL" id="MFD1326982.1"/>
    </source>
</evidence>
<dbReference type="InterPro" id="IPR002575">
    <property type="entry name" value="Aminoglycoside_PTrfase"/>
</dbReference>
<accession>A0ABW3YQW1</accession>
<organism evidence="2 3">
    <name type="scientific">Mycoplana ramosa</name>
    <name type="common">Mycoplana bullata</name>
    <dbReference type="NCBI Taxonomy" id="40837"/>
    <lineage>
        <taxon>Bacteria</taxon>
        <taxon>Pseudomonadati</taxon>
        <taxon>Pseudomonadota</taxon>
        <taxon>Alphaproteobacteria</taxon>
        <taxon>Hyphomicrobiales</taxon>
        <taxon>Rhizobiaceae</taxon>
        <taxon>Mycoplana</taxon>
    </lineage>
</organism>
<reference evidence="3" key="1">
    <citation type="journal article" date="2019" name="Int. J. Syst. Evol. Microbiol.">
        <title>The Global Catalogue of Microorganisms (GCM) 10K type strain sequencing project: providing services to taxonomists for standard genome sequencing and annotation.</title>
        <authorList>
            <consortium name="The Broad Institute Genomics Platform"/>
            <consortium name="The Broad Institute Genome Sequencing Center for Infectious Disease"/>
            <person name="Wu L."/>
            <person name="Ma J."/>
        </authorList>
    </citation>
    <scope>NUCLEOTIDE SEQUENCE [LARGE SCALE GENOMIC DNA]</scope>
    <source>
        <strain evidence="3">CCUG 55609</strain>
    </source>
</reference>
<evidence type="ECO:0000313" key="3">
    <source>
        <dbReference type="Proteomes" id="UP001597173"/>
    </source>
</evidence>
<sequence length="342" mass="39534">MINRHPSISELLAGQADVLHSKWRFNIRKRIVELNQQKYVLYRFRTKRTMEHFEQTIHRLAGAGIAVQSVCARTSSFGQYLRHGHWLALSYLPGRPLPNNPNRDGLISLGQTLAKLYSLEGPPQRALFERRQPKLPHEAYLAAETQLSDKHRTWIRESMDRLRRLPATQLTHGDLFGNNIIQNDDQSIGLIDYELLAYDLSGIELAATLLRPFCRRGQKRRILMRAYLTSCSPQLRQVWRQCGRDLVFAAAARLALARQDRVRHVTRKNRLLKIGQLLPHRPVREAATRQLEANVRIIRAAMRNEAYYLNITRTMIDLCLAEPDADPISLLQQCDLLFVRPV</sequence>
<protein>
    <submittedName>
        <fullName evidence="2">Phosphotransferase enzyme family protein</fullName>
    </submittedName>
</protein>
<keyword evidence="3" id="KW-1185">Reference proteome</keyword>